<dbReference type="EMBL" id="JAVDYF010000001">
    <property type="protein sequence ID" value="MDR7354024.1"/>
    <property type="molecule type" value="Genomic_DNA"/>
</dbReference>
<dbReference type="InterPro" id="IPR038475">
    <property type="entry name" value="RecG_C_sf"/>
</dbReference>
<evidence type="ECO:0000313" key="3">
    <source>
        <dbReference type="Proteomes" id="UP001183619"/>
    </source>
</evidence>
<dbReference type="GO" id="GO:0003678">
    <property type="term" value="F:DNA helicase activity"/>
    <property type="evidence" value="ECO:0007669"/>
    <property type="project" value="UniProtKB-EC"/>
</dbReference>
<reference evidence="2 3" key="1">
    <citation type="submission" date="2023-07" db="EMBL/GenBank/DDBJ databases">
        <title>Sequencing the genomes of 1000 actinobacteria strains.</title>
        <authorList>
            <person name="Klenk H.-P."/>
        </authorList>
    </citation>
    <scope>NUCLEOTIDE SEQUENCE [LARGE SCALE GENOMIC DNA]</scope>
    <source>
        <strain evidence="2 3">DSM 44508</strain>
    </source>
</reference>
<feature type="domain" description="Schlafen AlbA-2" evidence="1">
    <location>
        <begin position="31"/>
        <end position="155"/>
    </location>
</feature>
<dbReference type="Gene3D" id="3.30.950.30">
    <property type="entry name" value="Schlafen, AAA domain"/>
    <property type="match status" value="1"/>
</dbReference>
<sequence length="575" mass="63975">MATQGFGSQHETIILDALKKIEQGATADSVESEFLEFKEDRAHDPQAKNSRADLIEKVIDEVVCFANSDHAWGYVVIGVADKVPGREAFTGTDMDETDVRDKVFARTKPNLRVEVEPLVFAEKRLLIVTIPEALTLYTRAKGQASKRVGTRCVPLSQEERQAIVYARANPDYMAKNSTHTVEEISLDVVNEARRLLANRRKASGIDPAVPETARGLLRELGLINQNERLRKAADILLLPPPPPLITVRHLWRPFPGADPHVTEIAEPIISALPHIQRLIARYSEQDVKRVRLDGGQEIAIPRLPKEAVDEIITNALVHRDWLSSQPIVVDQSPRVLKVWSPGSLPVGVDKDRLLTTQSVPRNATLMAAMRALGLVEESSRGFDRVWASMIRTGRDVPEVDVTDVSVEVIIPSGTPDTDFVAALLRFDEEFGEMMNSVNVLIVLWHLWEAPIITEKQVMEKTQTAKTEAKELMAALCEYGLTQQIRDAREWVLSEKSRRIMGKTEGKTLASVSIGEWLLSQLSDGASISAAEAAEEIGVDRKEITEHLRYLRTLGRARIDPHGPQRGSATRWIAGS</sequence>
<comment type="caution">
    <text evidence="2">The sequence shown here is derived from an EMBL/GenBank/DDBJ whole genome shotgun (WGS) entry which is preliminary data.</text>
</comment>
<dbReference type="InterPro" id="IPR007421">
    <property type="entry name" value="Schlafen_AlbA_2_dom"/>
</dbReference>
<dbReference type="PANTHER" id="PTHR30595">
    <property type="entry name" value="GLPR-RELATED TRANSCRIPTIONAL REPRESSOR"/>
    <property type="match status" value="1"/>
</dbReference>
<dbReference type="Pfam" id="PF04326">
    <property type="entry name" value="SLFN_AlbA_2"/>
    <property type="match status" value="1"/>
</dbReference>
<keyword evidence="2" id="KW-0347">Helicase</keyword>
<keyword evidence="2" id="KW-0067">ATP-binding</keyword>
<keyword evidence="2" id="KW-0378">Hydrolase</keyword>
<dbReference type="Proteomes" id="UP001183619">
    <property type="component" value="Unassembled WGS sequence"/>
</dbReference>
<dbReference type="EC" id="3.6.4.12" evidence="2"/>
<keyword evidence="3" id="KW-1185">Reference proteome</keyword>
<name>A0ABU2B5Y1_9CORY</name>
<dbReference type="Gene3D" id="3.30.565.60">
    <property type="match status" value="1"/>
</dbReference>
<dbReference type="Pfam" id="PF13749">
    <property type="entry name" value="HATPase_c_4"/>
    <property type="match status" value="1"/>
</dbReference>
<protein>
    <submittedName>
        <fullName evidence="2">ATP-dependent DNA helicase RecG</fullName>
        <ecNumber evidence="2">3.6.4.12</ecNumber>
    </submittedName>
</protein>
<dbReference type="GO" id="GO:0016787">
    <property type="term" value="F:hydrolase activity"/>
    <property type="evidence" value="ECO:0007669"/>
    <property type="project" value="UniProtKB-KW"/>
</dbReference>
<dbReference type="PANTHER" id="PTHR30595:SF6">
    <property type="entry name" value="SCHLAFEN ALBA-2 DOMAIN-CONTAINING PROTEIN"/>
    <property type="match status" value="1"/>
</dbReference>
<dbReference type="Gene3D" id="6.10.10.130">
    <property type="match status" value="1"/>
</dbReference>
<organism evidence="2 3">
    <name type="scientific">Corynebacterium felinum</name>
    <dbReference type="NCBI Taxonomy" id="131318"/>
    <lineage>
        <taxon>Bacteria</taxon>
        <taxon>Bacillati</taxon>
        <taxon>Actinomycetota</taxon>
        <taxon>Actinomycetes</taxon>
        <taxon>Mycobacteriales</taxon>
        <taxon>Corynebacteriaceae</taxon>
        <taxon>Corynebacterium</taxon>
    </lineage>
</organism>
<evidence type="ECO:0000259" key="1">
    <source>
        <dbReference type="Pfam" id="PF04326"/>
    </source>
</evidence>
<keyword evidence="2" id="KW-0547">Nucleotide-binding</keyword>
<evidence type="ECO:0000313" key="2">
    <source>
        <dbReference type="EMBL" id="MDR7354024.1"/>
    </source>
</evidence>
<accession>A0ABU2B5Y1</accession>
<dbReference type="RefSeq" id="WP_277105168.1">
    <property type="nucleotide sequence ID" value="NZ_BAAAJS010000017.1"/>
</dbReference>
<dbReference type="InterPro" id="IPR038461">
    <property type="entry name" value="Schlafen_AlbA_2_dom_sf"/>
</dbReference>
<gene>
    <name evidence="2" type="ORF">J2S37_000562</name>
</gene>
<proteinExistence type="predicted"/>